<organism evidence="8 9">
    <name type="scientific">Pseudomonas helmanticensis</name>
    <dbReference type="NCBI Taxonomy" id="1471381"/>
    <lineage>
        <taxon>Bacteria</taxon>
        <taxon>Pseudomonadati</taxon>
        <taxon>Pseudomonadota</taxon>
        <taxon>Gammaproteobacteria</taxon>
        <taxon>Pseudomonadales</taxon>
        <taxon>Pseudomonadaceae</taxon>
        <taxon>Pseudomonas</taxon>
    </lineage>
</organism>
<feature type="compositionally biased region" description="Basic and acidic residues" evidence="5">
    <location>
        <begin position="19"/>
        <end position="29"/>
    </location>
</feature>
<reference evidence="8 9" key="1">
    <citation type="submission" date="2019-03" db="EMBL/GenBank/DDBJ databases">
        <title>Genomic analyses of the natural microbiome of Caenorhabditis elegans.</title>
        <authorList>
            <person name="Samuel B."/>
        </authorList>
    </citation>
    <scope>NUCLEOTIDE SEQUENCE [LARGE SCALE GENOMIC DNA]</scope>
    <source>
        <strain evidence="8 9">BIGb0525</strain>
    </source>
</reference>
<evidence type="ECO:0000256" key="5">
    <source>
        <dbReference type="SAM" id="MobiDB-lite"/>
    </source>
</evidence>
<dbReference type="AlphaFoldDB" id="A0A4R7UXX6"/>
<name>A0A4R7UXX6_9PSED</name>
<protein>
    <submittedName>
        <fullName evidence="8">3',5'-cyclic AMP phosphodiesterase CpdA</fullName>
    </submittedName>
</protein>
<dbReference type="RefSeq" id="WP_134177637.1">
    <property type="nucleotide sequence ID" value="NZ_SOCQ01000018.1"/>
</dbReference>
<sequence>MTKITIAVLSDLHPTVSSDQKKSHLHTDAEENETFHPVSGIRKLAQSSSLKVDIVVCPGDFGNRSDQASIKYGWQSIHKIKEYLCASAVITSPGNHDHDSRGTQVDFDPKYFLQSLEPGFPFSEHDKNTHFWAWHWAESKLENCRFIVLNTSAYHGIKEEYCHGRVAPRTVDMIADYVSRNKNPINVLVCHHHPVRNEDIIGDYESMVNGELLLSKLDSSNSGPWLIIHGHKHFPKIFYAQGTSDSPVIFSAASFSAYLHQEISARVGNQFHIIEIDVEKTIDEGHCHGTFKTWDWSNGIGWIAAPDEKGLPHQGGFGHRAASTKIATELSKLLTDQKLAQQADIYNHYQDLIYVTPLDLQKVKEKLRENHNITIDITKGKITSMGISADD</sequence>
<dbReference type="GO" id="GO:0016787">
    <property type="term" value="F:hydrolase activity"/>
    <property type="evidence" value="ECO:0007669"/>
    <property type="project" value="UniProtKB-KW"/>
</dbReference>
<keyword evidence="2" id="KW-0378">Hydrolase</keyword>
<dbReference type="Pfam" id="PF24408">
    <property type="entry name" value="wHTH-Calcineurin_assc"/>
    <property type="match status" value="1"/>
</dbReference>
<evidence type="ECO:0000259" key="6">
    <source>
        <dbReference type="Pfam" id="PF00149"/>
    </source>
</evidence>
<accession>A0A4R7UXX6</accession>
<evidence type="ECO:0000313" key="9">
    <source>
        <dbReference type="Proteomes" id="UP000295804"/>
    </source>
</evidence>
<dbReference type="GO" id="GO:0046872">
    <property type="term" value="F:metal ion binding"/>
    <property type="evidence" value="ECO:0007669"/>
    <property type="project" value="UniProtKB-KW"/>
</dbReference>
<evidence type="ECO:0000256" key="2">
    <source>
        <dbReference type="ARBA" id="ARBA00022801"/>
    </source>
</evidence>
<dbReference type="SUPFAM" id="SSF56300">
    <property type="entry name" value="Metallo-dependent phosphatases"/>
    <property type="match status" value="1"/>
</dbReference>
<dbReference type="InterPro" id="IPR004843">
    <property type="entry name" value="Calcineurin-like_PHP"/>
</dbReference>
<dbReference type="EMBL" id="SOCQ01000018">
    <property type="protein sequence ID" value="TDV40912.1"/>
    <property type="molecule type" value="Genomic_DNA"/>
</dbReference>
<dbReference type="PANTHER" id="PTHR42988:SF2">
    <property type="entry name" value="CYCLIC NUCLEOTIDE PHOSPHODIESTERASE CBUA0032-RELATED"/>
    <property type="match status" value="1"/>
</dbReference>
<comment type="caution">
    <text evidence="8">The sequence shown here is derived from an EMBL/GenBank/DDBJ whole genome shotgun (WGS) entry which is preliminary data.</text>
</comment>
<feature type="domain" description="Calcineurin-like phosphoesterase" evidence="6">
    <location>
        <begin position="5"/>
        <end position="234"/>
    </location>
</feature>
<keyword evidence="3" id="KW-0408">Iron</keyword>
<dbReference type="InterPro" id="IPR057846">
    <property type="entry name" value="wHTH-Calcineurin_assc"/>
</dbReference>
<dbReference type="InterPro" id="IPR029052">
    <property type="entry name" value="Metallo-depent_PP-like"/>
</dbReference>
<keyword evidence="1" id="KW-0479">Metal-binding</keyword>
<proteinExistence type="inferred from homology"/>
<dbReference type="Gene3D" id="3.60.21.10">
    <property type="match status" value="1"/>
</dbReference>
<feature type="region of interest" description="Disordered" evidence="5">
    <location>
        <begin position="17"/>
        <end position="38"/>
    </location>
</feature>
<gene>
    <name evidence="8" type="ORF">EDF87_118108</name>
</gene>
<dbReference type="InterPro" id="IPR050884">
    <property type="entry name" value="CNP_phosphodiesterase-III"/>
</dbReference>
<evidence type="ECO:0000256" key="3">
    <source>
        <dbReference type="ARBA" id="ARBA00023004"/>
    </source>
</evidence>
<dbReference type="Pfam" id="PF00149">
    <property type="entry name" value="Metallophos"/>
    <property type="match status" value="1"/>
</dbReference>
<evidence type="ECO:0000256" key="1">
    <source>
        <dbReference type="ARBA" id="ARBA00022723"/>
    </source>
</evidence>
<evidence type="ECO:0000259" key="7">
    <source>
        <dbReference type="Pfam" id="PF24408"/>
    </source>
</evidence>
<evidence type="ECO:0000313" key="8">
    <source>
        <dbReference type="EMBL" id="TDV40912.1"/>
    </source>
</evidence>
<evidence type="ECO:0000256" key="4">
    <source>
        <dbReference type="ARBA" id="ARBA00025742"/>
    </source>
</evidence>
<dbReference type="Proteomes" id="UP000295804">
    <property type="component" value="Unassembled WGS sequence"/>
</dbReference>
<comment type="similarity">
    <text evidence="4">Belongs to the cyclic nucleotide phosphodiesterase class-III family.</text>
</comment>
<feature type="domain" description="Calcineurin" evidence="7">
    <location>
        <begin position="316"/>
        <end position="369"/>
    </location>
</feature>
<dbReference type="PANTHER" id="PTHR42988">
    <property type="entry name" value="PHOSPHOHYDROLASE"/>
    <property type="match status" value="1"/>
</dbReference>